<reference evidence="3" key="1">
    <citation type="submission" date="2005-09" db="EMBL/GenBank/DDBJ databases">
        <authorList>
            <person name="Mural R.J."/>
            <person name="Li P.W."/>
            <person name="Adams M.D."/>
            <person name="Amanatides P.G."/>
            <person name="Baden-Tillson H."/>
            <person name="Barnstead M."/>
            <person name="Chin S.H."/>
            <person name="Dew I."/>
            <person name="Evans C.A."/>
            <person name="Ferriera S."/>
            <person name="Flanigan M."/>
            <person name="Fosler C."/>
            <person name="Glodek A."/>
            <person name="Gu Z."/>
            <person name="Holt R.A."/>
            <person name="Jennings D."/>
            <person name="Kraft C.L."/>
            <person name="Lu F."/>
            <person name="Nguyen T."/>
            <person name="Nusskern D.R."/>
            <person name="Pfannkoch C.M."/>
            <person name="Sitter C."/>
            <person name="Sutton G.G."/>
            <person name="Venter J.C."/>
            <person name="Wang Z."/>
            <person name="Woodage T."/>
            <person name="Zheng X.H."/>
            <person name="Zhong F."/>
        </authorList>
    </citation>
    <scope>NUCLEOTIDE SEQUENCE [LARGE SCALE GENOMIC DNA]</scope>
    <source>
        <strain>BN</strain>
        <strain evidence="3">Sprague-Dawley</strain>
    </source>
</reference>
<organism evidence="2 3">
    <name type="scientific">Rattus norvegicus</name>
    <name type="common">Rat</name>
    <dbReference type="NCBI Taxonomy" id="10116"/>
    <lineage>
        <taxon>Eukaryota</taxon>
        <taxon>Metazoa</taxon>
        <taxon>Chordata</taxon>
        <taxon>Craniata</taxon>
        <taxon>Vertebrata</taxon>
        <taxon>Euteleostomi</taxon>
        <taxon>Mammalia</taxon>
        <taxon>Eutheria</taxon>
        <taxon>Euarchontoglires</taxon>
        <taxon>Glires</taxon>
        <taxon>Rodentia</taxon>
        <taxon>Myomorpha</taxon>
        <taxon>Muroidea</taxon>
        <taxon>Muridae</taxon>
        <taxon>Murinae</taxon>
        <taxon>Rattus</taxon>
    </lineage>
</organism>
<sequence>MRKIDDFQKILGEFNDPFCSNEEHSNEEHSNKRAIKNNRDSYQHRPPLHTDKERFIQN</sequence>
<accession>A6HAN1</accession>
<dbReference type="EMBL" id="CH473947">
    <property type="protein sequence ID" value="EDM03086.1"/>
    <property type="molecule type" value="Genomic_DNA"/>
</dbReference>
<name>A6HAN1_RAT</name>
<dbReference type="AlphaFoldDB" id="A6HAN1"/>
<evidence type="ECO:0000313" key="3">
    <source>
        <dbReference type="Proteomes" id="UP000234681"/>
    </source>
</evidence>
<feature type="region of interest" description="Disordered" evidence="1">
    <location>
        <begin position="15"/>
        <end position="58"/>
    </location>
</feature>
<proteinExistence type="predicted"/>
<gene>
    <name evidence="2" type="ORF">rCG_61592</name>
</gene>
<protein>
    <submittedName>
        <fullName evidence="2">RCG61592</fullName>
    </submittedName>
</protein>
<dbReference type="Proteomes" id="UP000234681">
    <property type="component" value="Chromosome 6"/>
</dbReference>
<evidence type="ECO:0000256" key="1">
    <source>
        <dbReference type="SAM" id="MobiDB-lite"/>
    </source>
</evidence>
<evidence type="ECO:0000313" key="2">
    <source>
        <dbReference type="EMBL" id="EDM03086.1"/>
    </source>
</evidence>
<feature type="compositionally biased region" description="Basic and acidic residues" evidence="1">
    <location>
        <begin position="21"/>
        <end position="58"/>
    </location>
</feature>